<reference evidence="2 3" key="1">
    <citation type="submission" date="2020-07" db="EMBL/GenBank/DDBJ databases">
        <title>Genomic Encyclopedia of Type Strains, Phase III (KMG-III): the genomes of soil and plant-associated and newly described type strains.</title>
        <authorList>
            <person name="Whitman W."/>
        </authorList>
    </citation>
    <scope>NUCLEOTIDE SEQUENCE [LARGE SCALE GENOMIC DNA]</scope>
    <source>
        <strain evidence="2 3">CECT 8576</strain>
    </source>
</reference>
<organism evidence="2 3">
    <name type="scientific">Actinopolyspora biskrensis</name>
    <dbReference type="NCBI Taxonomy" id="1470178"/>
    <lineage>
        <taxon>Bacteria</taxon>
        <taxon>Bacillati</taxon>
        <taxon>Actinomycetota</taxon>
        <taxon>Actinomycetes</taxon>
        <taxon>Actinopolysporales</taxon>
        <taxon>Actinopolysporaceae</taxon>
        <taxon>Actinopolyspora</taxon>
    </lineage>
</organism>
<protein>
    <recommendedName>
        <fullName evidence="4">PE family protein</fullName>
    </recommendedName>
</protein>
<feature type="region of interest" description="Disordered" evidence="1">
    <location>
        <begin position="149"/>
        <end position="176"/>
    </location>
</feature>
<evidence type="ECO:0000256" key="1">
    <source>
        <dbReference type="SAM" id="MobiDB-lite"/>
    </source>
</evidence>
<sequence length="176" mass="18620">MAEDSDTRPGGDEPPEMDAADRAALEDTVNELPGSFLTGNAAQKMAEIARIQERANTKAELAETRGDGTRMVVDPEEVDGLASFFEDEAEELRGRVSDVQQLASVPPPGTDPVSVGAAEQHGRVGAGDDQAYLENYLELIKVFQDTAASLRSSAEQTRTDDADAAAGLERGGNDLA</sequence>
<accession>A0A852Z1Q3</accession>
<gene>
    <name evidence="2" type="ORF">FHR84_003805</name>
</gene>
<dbReference type="AlphaFoldDB" id="A0A852Z1Q3"/>
<keyword evidence="3" id="KW-1185">Reference proteome</keyword>
<evidence type="ECO:0000313" key="2">
    <source>
        <dbReference type="EMBL" id="NYH80448.1"/>
    </source>
</evidence>
<evidence type="ECO:0008006" key="4">
    <source>
        <dbReference type="Google" id="ProtNLM"/>
    </source>
</evidence>
<dbReference type="EMBL" id="JACBYW010000007">
    <property type="protein sequence ID" value="NYH80448.1"/>
    <property type="molecule type" value="Genomic_DNA"/>
</dbReference>
<comment type="caution">
    <text evidence="2">The sequence shown here is derived from an EMBL/GenBank/DDBJ whole genome shotgun (WGS) entry which is preliminary data.</text>
</comment>
<evidence type="ECO:0000313" key="3">
    <source>
        <dbReference type="Proteomes" id="UP000548304"/>
    </source>
</evidence>
<dbReference type="Proteomes" id="UP000548304">
    <property type="component" value="Unassembled WGS sequence"/>
</dbReference>
<proteinExistence type="predicted"/>
<name>A0A852Z1Q3_9ACTN</name>